<evidence type="ECO:0000313" key="3">
    <source>
        <dbReference type="Proteomes" id="UP000233551"/>
    </source>
</evidence>
<keyword evidence="3" id="KW-1185">Reference proteome</keyword>
<evidence type="ECO:0000313" key="2">
    <source>
        <dbReference type="EMBL" id="PKI44876.1"/>
    </source>
</evidence>
<evidence type="ECO:0000256" key="1">
    <source>
        <dbReference type="SAM" id="MobiDB-lite"/>
    </source>
</evidence>
<feature type="region of interest" description="Disordered" evidence="1">
    <location>
        <begin position="1"/>
        <end position="24"/>
    </location>
</feature>
<dbReference type="EMBL" id="PGOL01002823">
    <property type="protein sequence ID" value="PKI44876.1"/>
    <property type="molecule type" value="Genomic_DNA"/>
</dbReference>
<sequence>MFPSLGSPNGAPTPQGWVREPWANSTLGSTNPTWLGTHNFVDLKQLRSKFSLIKAISGQIEIRSGFTTSIPADKDVQHCRRWISAGGNGGGWRGRAAEAVATKVEQFEIKICIIVSVHKVVI</sequence>
<protein>
    <submittedName>
        <fullName evidence="2">Uncharacterized protein</fullName>
    </submittedName>
</protein>
<dbReference type="Proteomes" id="UP000233551">
    <property type="component" value="Unassembled WGS sequence"/>
</dbReference>
<gene>
    <name evidence="2" type="ORF">CRG98_034824</name>
</gene>
<organism evidence="2 3">
    <name type="scientific">Punica granatum</name>
    <name type="common">Pomegranate</name>
    <dbReference type="NCBI Taxonomy" id="22663"/>
    <lineage>
        <taxon>Eukaryota</taxon>
        <taxon>Viridiplantae</taxon>
        <taxon>Streptophyta</taxon>
        <taxon>Embryophyta</taxon>
        <taxon>Tracheophyta</taxon>
        <taxon>Spermatophyta</taxon>
        <taxon>Magnoliopsida</taxon>
        <taxon>eudicotyledons</taxon>
        <taxon>Gunneridae</taxon>
        <taxon>Pentapetalae</taxon>
        <taxon>rosids</taxon>
        <taxon>malvids</taxon>
        <taxon>Myrtales</taxon>
        <taxon>Lythraceae</taxon>
        <taxon>Punica</taxon>
    </lineage>
</organism>
<proteinExistence type="predicted"/>
<name>A0A2I0INB4_PUNGR</name>
<dbReference type="AlphaFoldDB" id="A0A2I0INB4"/>
<reference evidence="2 3" key="1">
    <citation type="submission" date="2017-11" db="EMBL/GenBank/DDBJ databases">
        <title>De-novo sequencing of pomegranate (Punica granatum L.) genome.</title>
        <authorList>
            <person name="Akparov Z."/>
            <person name="Amiraslanov A."/>
            <person name="Hajiyeva S."/>
            <person name="Abbasov M."/>
            <person name="Kaur K."/>
            <person name="Hamwieh A."/>
            <person name="Solovyev V."/>
            <person name="Salamov A."/>
            <person name="Braich B."/>
            <person name="Kosarev P."/>
            <person name="Mahmoud A."/>
            <person name="Hajiyev E."/>
            <person name="Babayeva S."/>
            <person name="Izzatullayeva V."/>
            <person name="Mammadov A."/>
            <person name="Mammadov A."/>
            <person name="Sharifova S."/>
            <person name="Ojaghi J."/>
            <person name="Eynullazada K."/>
            <person name="Bayramov B."/>
            <person name="Abdulazimova A."/>
            <person name="Shahmuradov I."/>
        </authorList>
    </citation>
    <scope>NUCLEOTIDE SEQUENCE [LARGE SCALE GENOMIC DNA]</scope>
    <source>
        <strain evidence="3">cv. AG2017</strain>
        <tissue evidence="2">Leaf</tissue>
    </source>
</reference>
<accession>A0A2I0INB4</accession>
<feature type="compositionally biased region" description="Polar residues" evidence="1">
    <location>
        <begin position="1"/>
        <end position="12"/>
    </location>
</feature>
<comment type="caution">
    <text evidence="2">The sequence shown here is derived from an EMBL/GenBank/DDBJ whole genome shotgun (WGS) entry which is preliminary data.</text>
</comment>